<evidence type="ECO:0000256" key="1">
    <source>
        <dbReference type="SAM" id="Coils"/>
    </source>
</evidence>
<dbReference type="SUPFAM" id="SSF111369">
    <property type="entry name" value="HlyD-like secretion proteins"/>
    <property type="match status" value="1"/>
</dbReference>
<organism evidence="3 4">
    <name type="scientific">Rhodoblastus acidophilus</name>
    <name type="common">Rhodopseudomonas acidophila</name>
    <dbReference type="NCBI Taxonomy" id="1074"/>
    <lineage>
        <taxon>Bacteria</taxon>
        <taxon>Pseudomonadati</taxon>
        <taxon>Pseudomonadota</taxon>
        <taxon>Alphaproteobacteria</taxon>
        <taxon>Hyphomicrobiales</taxon>
        <taxon>Rhodoblastaceae</taxon>
        <taxon>Rhodoblastus</taxon>
    </lineage>
</organism>
<dbReference type="AlphaFoldDB" id="A0A6N8DL87"/>
<dbReference type="Gene3D" id="2.40.30.170">
    <property type="match status" value="1"/>
</dbReference>
<keyword evidence="2" id="KW-0472">Membrane</keyword>
<dbReference type="GO" id="GO:0005886">
    <property type="term" value="C:plasma membrane"/>
    <property type="evidence" value="ECO:0007669"/>
    <property type="project" value="TreeGrafter"/>
</dbReference>
<dbReference type="EMBL" id="WNKS01000001">
    <property type="protein sequence ID" value="MTV29504.1"/>
    <property type="molecule type" value="Genomic_DNA"/>
</dbReference>
<dbReference type="Proteomes" id="UP000439113">
    <property type="component" value="Unassembled WGS sequence"/>
</dbReference>
<dbReference type="Gene3D" id="2.40.50.100">
    <property type="match status" value="1"/>
</dbReference>
<evidence type="ECO:0000313" key="4">
    <source>
        <dbReference type="Proteomes" id="UP000439113"/>
    </source>
</evidence>
<dbReference type="PANTHER" id="PTHR30438">
    <property type="entry name" value="36 KDA ANTIGEN-RELATED"/>
    <property type="match status" value="1"/>
</dbReference>
<proteinExistence type="predicted"/>
<keyword evidence="2" id="KW-0812">Transmembrane</keyword>
<evidence type="ECO:0000256" key="2">
    <source>
        <dbReference type="SAM" id="Phobius"/>
    </source>
</evidence>
<evidence type="ECO:0000313" key="3">
    <source>
        <dbReference type="EMBL" id="MTV29504.1"/>
    </source>
</evidence>
<gene>
    <name evidence="3" type="ORF">GJ654_00700</name>
</gene>
<name>A0A6N8DL87_RHOAC</name>
<sequence length="362" mass="39845">MTERQTGERMVAAPALAQNLVPAPQAKAVIEHHPPGRARVWTRRLLILGLLGCAAGGLYWRAHRVAPLPAWIAMGNGRLEADPIDIATKFAGRIAQLRADEGDRVTAGQVVALMDTRDLEQSLKRSEAQVEQAKRVVEQTMATRAQTESSTKLAQQELARSEKLAKSGYATRELLDQRQQALDAAKALQNVADHRVAEAEKALTAAEHDAELVRVNIADNALAAPRDGRIQYRLANAGEVLGVGGKVFTMLDTSYVYMDIYLPTLTADRVKIGASARILLDAYPDRPIPAKVSFLSDQAQFTPKMVETKSDRDRMMFRVRVKIDADKARDHADEVRSGLPGVAYVKLDEKQDWPEALKGAER</sequence>
<comment type="caution">
    <text evidence="3">The sequence shown here is derived from an EMBL/GenBank/DDBJ whole genome shotgun (WGS) entry which is preliminary data.</text>
</comment>
<dbReference type="OrthoDB" id="9778236at2"/>
<dbReference type="PANTHER" id="PTHR30438:SF2">
    <property type="entry name" value="MEMBRANE PROTEIN"/>
    <property type="match status" value="1"/>
</dbReference>
<feature type="transmembrane region" description="Helical" evidence="2">
    <location>
        <begin position="45"/>
        <end position="62"/>
    </location>
</feature>
<protein>
    <submittedName>
        <fullName evidence="3">HlyD family efflux transporter periplasmic adaptor subunit</fullName>
    </submittedName>
</protein>
<accession>A0A6N8DL87</accession>
<reference evidence="3 4" key="1">
    <citation type="submission" date="2019-11" db="EMBL/GenBank/DDBJ databases">
        <title>Whole-genome sequence of a Rhodoblastus acidophilus DSM 142.</title>
        <authorList>
            <person name="Kyndt J.A."/>
            <person name="Meyer T.E."/>
        </authorList>
    </citation>
    <scope>NUCLEOTIDE SEQUENCE [LARGE SCALE GENOMIC DNA]</scope>
    <source>
        <strain evidence="3 4">DSM 142</strain>
    </source>
</reference>
<keyword evidence="1" id="KW-0175">Coiled coil</keyword>
<feature type="coiled-coil region" evidence="1">
    <location>
        <begin position="116"/>
        <end position="143"/>
    </location>
</feature>
<keyword evidence="2" id="KW-1133">Transmembrane helix</keyword>